<keyword evidence="2" id="KW-1185">Reference proteome</keyword>
<organism evidence="1 2">
    <name type="scientific">Dentiscutata erythropus</name>
    <dbReference type="NCBI Taxonomy" id="1348616"/>
    <lineage>
        <taxon>Eukaryota</taxon>
        <taxon>Fungi</taxon>
        <taxon>Fungi incertae sedis</taxon>
        <taxon>Mucoromycota</taxon>
        <taxon>Glomeromycotina</taxon>
        <taxon>Glomeromycetes</taxon>
        <taxon>Diversisporales</taxon>
        <taxon>Gigasporaceae</taxon>
        <taxon>Dentiscutata</taxon>
    </lineage>
</organism>
<protein>
    <submittedName>
        <fullName evidence="1">5975_t:CDS:1</fullName>
    </submittedName>
</protein>
<sequence>MSSSKHVVRKVNFVQQESKALYIKKIADFKGNVFQKNHTLVEEINCVKNDIDNYKSISTAIGLKFRINDSKLNFNLHQVNAKEFSHDLCLEHKCLVNEVKECRNFQRCKQL</sequence>
<accession>A0A9N9C4N1</accession>
<comment type="caution">
    <text evidence="1">The sequence shown here is derived from an EMBL/GenBank/DDBJ whole genome shotgun (WGS) entry which is preliminary data.</text>
</comment>
<reference evidence="1" key="1">
    <citation type="submission" date="2021-06" db="EMBL/GenBank/DDBJ databases">
        <authorList>
            <person name="Kallberg Y."/>
            <person name="Tangrot J."/>
            <person name="Rosling A."/>
        </authorList>
    </citation>
    <scope>NUCLEOTIDE SEQUENCE</scope>
    <source>
        <strain evidence="1">MA453B</strain>
    </source>
</reference>
<dbReference type="AlphaFoldDB" id="A0A9N9C4N1"/>
<evidence type="ECO:0000313" key="1">
    <source>
        <dbReference type="EMBL" id="CAG8590547.1"/>
    </source>
</evidence>
<proteinExistence type="predicted"/>
<name>A0A9N9C4N1_9GLOM</name>
<dbReference type="OrthoDB" id="10518386at2759"/>
<evidence type="ECO:0000313" key="2">
    <source>
        <dbReference type="Proteomes" id="UP000789405"/>
    </source>
</evidence>
<dbReference type="EMBL" id="CAJVPY010003389">
    <property type="protein sequence ID" value="CAG8590547.1"/>
    <property type="molecule type" value="Genomic_DNA"/>
</dbReference>
<dbReference type="Proteomes" id="UP000789405">
    <property type="component" value="Unassembled WGS sequence"/>
</dbReference>
<gene>
    <name evidence="1" type="ORF">DERYTH_LOCUS7139</name>
</gene>